<name>A0ABP5DWF2_9PSEU</name>
<sequence>MVVFAEEYEVFDFGVAACPPRHDVVGLAMFGLSPAAGETASTGMSLQSHAMILASLTVIPVTGSRHA</sequence>
<keyword evidence="2" id="KW-1185">Reference proteome</keyword>
<protein>
    <submittedName>
        <fullName evidence="1">Uncharacterized protein</fullName>
    </submittedName>
</protein>
<accession>A0ABP5DWF2</accession>
<comment type="caution">
    <text evidence="1">The sequence shown here is derived from an EMBL/GenBank/DDBJ whole genome shotgun (WGS) entry which is preliminary data.</text>
</comment>
<proteinExistence type="predicted"/>
<dbReference type="EMBL" id="BAAANN010000046">
    <property type="protein sequence ID" value="GAA1987370.1"/>
    <property type="molecule type" value="Genomic_DNA"/>
</dbReference>
<evidence type="ECO:0000313" key="1">
    <source>
        <dbReference type="EMBL" id="GAA1987370.1"/>
    </source>
</evidence>
<evidence type="ECO:0000313" key="2">
    <source>
        <dbReference type="Proteomes" id="UP001501116"/>
    </source>
</evidence>
<organism evidence="1 2">
    <name type="scientific">Amycolatopsis minnesotensis</name>
    <dbReference type="NCBI Taxonomy" id="337894"/>
    <lineage>
        <taxon>Bacteria</taxon>
        <taxon>Bacillati</taxon>
        <taxon>Actinomycetota</taxon>
        <taxon>Actinomycetes</taxon>
        <taxon>Pseudonocardiales</taxon>
        <taxon>Pseudonocardiaceae</taxon>
        <taxon>Amycolatopsis</taxon>
    </lineage>
</organism>
<dbReference type="Proteomes" id="UP001501116">
    <property type="component" value="Unassembled WGS sequence"/>
</dbReference>
<reference evidence="2" key="1">
    <citation type="journal article" date="2019" name="Int. J. Syst. Evol. Microbiol.">
        <title>The Global Catalogue of Microorganisms (GCM) 10K type strain sequencing project: providing services to taxonomists for standard genome sequencing and annotation.</title>
        <authorList>
            <consortium name="The Broad Institute Genomics Platform"/>
            <consortium name="The Broad Institute Genome Sequencing Center for Infectious Disease"/>
            <person name="Wu L."/>
            <person name="Ma J."/>
        </authorList>
    </citation>
    <scope>NUCLEOTIDE SEQUENCE [LARGE SCALE GENOMIC DNA]</scope>
    <source>
        <strain evidence="2">JCM 14545</strain>
    </source>
</reference>
<gene>
    <name evidence="1" type="ORF">GCM10009754_76790</name>
</gene>